<sequence precursor="true">MLDVKLRLRGFALCLPIGGLVCGLLSGCAAAPEAGPGPKSEPETTSVTSVSSETSASTAKAPATQASGTGPSGLELCEELPDEVWDTVALVDQGGPFPYPDNDDSRFGNYERVLPDEKLGYYREYTVETPGVRHRGARRVVTGGGADGDVDSWFYTADHYDSFCEISESQLDEKLDEAKEAAGV</sequence>
<dbReference type="EMBL" id="CP019688">
    <property type="protein sequence ID" value="AQQ15811.1"/>
    <property type="molecule type" value="Genomic_DNA"/>
</dbReference>
<feature type="signal peptide" evidence="4">
    <location>
        <begin position="1"/>
        <end position="31"/>
    </location>
</feature>
<proteinExistence type="predicted"/>
<dbReference type="GO" id="GO:0004521">
    <property type="term" value="F:RNA endonuclease activity"/>
    <property type="evidence" value="ECO:0007669"/>
    <property type="project" value="InterPro"/>
</dbReference>
<name>A0A1Q2HY87_9CORY</name>
<gene>
    <name evidence="5" type="primary">rnaSA</name>
    <name evidence="5" type="ORF">CGLAU_09300</name>
</gene>
<dbReference type="Proteomes" id="UP000217209">
    <property type="component" value="Chromosome"/>
</dbReference>
<dbReference type="Gene3D" id="3.10.450.30">
    <property type="entry name" value="Microbial ribonucleases"/>
    <property type="match status" value="1"/>
</dbReference>
<evidence type="ECO:0000256" key="3">
    <source>
        <dbReference type="SAM" id="MobiDB-lite"/>
    </source>
</evidence>
<dbReference type="OrthoDB" id="5326845at2"/>
<dbReference type="GO" id="GO:0016787">
    <property type="term" value="F:hydrolase activity"/>
    <property type="evidence" value="ECO:0007669"/>
    <property type="project" value="UniProtKB-KW"/>
</dbReference>
<feature type="compositionally biased region" description="Low complexity" evidence="3">
    <location>
        <begin position="32"/>
        <end position="67"/>
    </location>
</feature>
<evidence type="ECO:0000313" key="6">
    <source>
        <dbReference type="Proteomes" id="UP000217209"/>
    </source>
</evidence>
<dbReference type="PROSITE" id="PS51257">
    <property type="entry name" value="PROKAR_LIPOPROTEIN"/>
    <property type="match status" value="1"/>
</dbReference>
<dbReference type="InterPro" id="IPR000026">
    <property type="entry name" value="N1-like"/>
</dbReference>
<keyword evidence="4" id="KW-0732">Signal</keyword>
<dbReference type="EC" id="3.1.27.3" evidence="5"/>
<feature type="chain" id="PRO_5038654354" evidence="4">
    <location>
        <begin position="32"/>
        <end position="184"/>
    </location>
</feature>
<feature type="region of interest" description="Disordered" evidence="3">
    <location>
        <begin position="32"/>
        <end position="75"/>
    </location>
</feature>
<dbReference type="GO" id="GO:0003723">
    <property type="term" value="F:RNA binding"/>
    <property type="evidence" value="ECO:0007669"/>
    <property type="project" value="InterPro"/>
</dbReference>
<dbReference type="Pfam" id="PF00545">
    <property type="entry name" value="Ribonuclease"/>
    <property type="match status" value="1"/>
</dbReference>
<keyword evidence="6" id="KW-1185">Reference proteome</keyword>
<protein>
    <submittedName>
        <fullName evidence="5">Guanyl-specific ribonuclease Sa</fullName>
        <ecNumber evidence="5">3.1.27.3</ecNumber>
    </submittedName>
</protein>
<keyword evidence="1" id="KW-0540">Nuclease</keyword>
<reference evidence="5 6" key="1">
    <citation type="submission" date="2016-12" db="EMBL/GenBank/DDBJ databases">
        <authorList>
            <person name="Song W.-J."/>
            <person name="Kurnit D.M."/>
        </authorList>
    </citation>
    <scope>NUCLEOTIDE SEQUENCE [LARGE SCALE GENOMIC DNA]</scope>
    <source>
        <strain evidence="5 6">DSM 30827</strain>
    </source>
</reference>
<dbReference type="SUPFAM" id="SSF53933">
    <property type="entry name" value="Microbial ribonucleases"/>
    <property type="match status" value="1"/>
</dbReference>
<keyword evidence="2 5" id="KW-0378">Hydrolase</keyword>
<dbReference type="InterPro" id="IPR016191">
    <property type="entry name" value="Ribonuclease/ribotoxin"/>
</dbReference>
<organism evidence="5 6">
    <name type="scientific">Corynebacterium glaucum</name>
    <dbReference type="NCBI Taxonomy" id="187491"/>
    <lineage>
        <taxon>Bacteria</taxon>
        <taxon>Bacillati</taxon>
        <taxon>Actinomycetota</taxon>
        <taxon>Actinomycetes</taxon>
        <taxon>Mycobacteriales</taxon>
        <taxon>Corynebacteriaceae</taxon>
        <taxon>Corynebacterium</taxon>
    </lineage>
</organism>
<dbReference type="KEGG" id="cgv:CGLAU_09300"/>
<dbReference type="AlphaFoldDB" id="A0A1Q2HY87"/>
<evidence type="ECO:0000256" key="2">
    <source>
        <dbReference type="ARBA" id="ARBA00022801"/>
    </source>
</evidence>
<evidence type="ECO:0000256" key="4">
    <source>
        <dbReference type="SAM" id="SignalP"/>
    </source>
</evidence>
<accession>A0A1Q2HY87</accession>
<evidence type="ECO:0000313" key="5">
    <source>
        <dbReference type="EMBL" id="AQQ15811.1"/>
    </source>
</evidence>
<evidence type="ECO:0000256" key="1">
    <source>
        <dbReference type="ARBA" id="ARBA00022722"/>
    </source>
</evidence>